<feature type="domain" description="Glycoside hydrolase family 29 N-terminal" evidence="7">
    <location>
        <begin position="119"/>
        <end position="170"/>
    </location>
</feature>
<dbReference type="EC" id="3.2.1.51" evidence="2"/>
<name>A0A919GBA0_9ACTN</name>
<dbReference type="AlphaFoldDB" id="A0A919GBA0"/>
<gene>
    <name evidence="8" type="ORF">GCM10018793_38230</name>
</gene>
<dbReference type="RefSeq" id="WP_189933631.1">
    <property type="nucleotide sequence ID" value="NZ_BNCD01000011.1"/>
</dbReference>
<keyword evidence="9" id="KW-1185">Reference proteome</keyword>
<dbReference type="Pfam" id="PF01120">
    <property type="entry name" value="Alpha_L_fucos"/>
    <property type="match status" value="2"/>
</dbReference>
<dbReference type="InterPro" id="IPR057739">
    <property type="entry name" value="Glyco_hydro_29_N"/>
</dbReference>
<dbReference type="InterPro" id="IPR008979">
    <property type="entry name" value="Galactose-bd-like_sf"/>
</dbReference>
<dbReference type="GO" id="GO:0016139">
    <property type="term" value="P:glycoside catabolic process"/>
    <property type="evidence" value="ECO:0007669"/>
    <property type="project" value="TreeGrafter"/>
</dbReference>
<comment type="caution">
    <text evidence="8">The sequence shown here is derived from an EMBL/GenBank/DDBJ whole genome shotgun (WGS) entry which is preliminary data.</text>
</comment>
<dbReference type="SMART" id="SM00812">
    <property type="entry name" value="Alpha_L_fucos"/>
    <property type="match status" value="1"/>
</dbReference>
<dbReference type="Gene3D" id="2.60.120.260">
    <property type="entry name" value="Galactose-binding domain-like"/>
    <property type="match status" value="1"/>
</dbReference>
<comment type="similarity">
    <text evidence="1">Belongs to the glycosyl hydrolase 29 family.</text>
</comment>
<dbReference type="SUPFAM" id="SSF49785">
    <property type="entry name" value="Galactose-binding domain-like"/>
    <property type="match status" value="1"/>
</dbReference>
<dbReference type="GO" id="GO:0004560">
    <property type="term" value="F:alpha-L-fucosidase activity"/>
    <property type="evidence" value="ECO:0007669"/>
    <property type="project" value="InterPro"/>
</dbReference>
<keyword evidence="5" id="KW-0326">Glycosidase</keyword>
<dbReference type="EMBL" id="BNCD01000011">
    <property type="protein sequence ID" value="GHH81274.1"/>
    <property type="molecule type" value="Genomic_DNA"/>
</dbReference>
<dbReference type="InterPro" id="IPR017853">
    <property type="entry name" value="GH"/>
</dbReference>
<sequence length="641" mass="68640">MKLFQQSVGRRGGGPRRALGLAFAAALAVVGLLPSATVTPASAAPAAPASAAKDACRGPVHPASVLPVESCDSPERIVEKAANIVPRASQVAWQQRKVIAFTHFGMNTFTDREWGSGMEDESRFDPPSADVAQWMRAYKASGAKEVIFTAKHHDGFVLYPTRYSDHSIVASPWWVRTSGCAGADRVAAEREAAEQRRDTDPSALWQVRDAGCRNPDGDILGSYVRAARAAGLRVGIYLSPTDGAELPHAWHKDTYIPAIEAKDPSQRSTAEVATLQDAPAPPAGSGRYGNGSTPEPRTIPILVPGDDRAAAVARGTLPTFHVTEDDYNTYYLNQLYELFTQYGPIDELWLDGANPWAGSGVSEPYDFTAWFKLISTLSPDTVVFAGPQGTRWVGNEAGVARTGEWSVVPATADPSTAHNEGLIPGGAQAEDIGSRAVLTGPGVRYLQWFPAEADSSIRPGWFYHADESPQSPAALVTKYQQSVGRNAVMLLNTPPGTDGRIADADVASLTSFGTAVRDTYATNLLTAPRALADRSLTTAWSPPAGATTGTLTLDLPHPATFDQLALGEDITRGQHVEQFTVDIWKDGRWTRAADGTTIGYERLLLTDDPVTTTRIRIRIDAARATPHLATVGLYRTAEAGS</sequence>
<evidence type="ECO:0000259" key="7">
    <source>
        <dbReference type="Pfam" id="PF01120"/>
    </source>
</evidence>
<dbReference type="GO" id="GO:0005764">
    <property type="term" value="C:lysosome"/>
    <property type="evidence" value="ECO:0007669"/>
    <property type="project" value="TreeGrafter"/>
</dbReference>
<feature type="domain" description="Glycoside hydrolase family 29 N-terminal" evidence="7">
    <location>
        <begin position="205"/>
        <end position="514"/>
    </location>
</feature>
<keyword evidence="3" id="KW-0732">Signal</keyword>
<evidence type="ECO:0000313" key="8">
    <source>
        <dbReference type="EMBL" id="GHH81274.1"/>
    </source>
</evidence>
<dbReference type="InterPro" id="IPR000933">
    <property type="entry name" value="Glyco_hydro_29"/>
</dbReference>
<evidence type="ECO:0000256" key="3">
    <source>
        <dbReference type="ARBA" id="ARBA00022729"/>
    </source>
</evidence>
<dbReference type="Gene3D" id="3.20.20.80">
    <property type="entry name" value="Glycosidases"/>
    <property type="match status" value="3"/>
</dbReference>
<evidence type="ECO:0000313" key="9">
    <source>
        <dbReference type="Proteomes" id="UP000603708"/>
    </source>
</evidence>
<feature type="region of interest" description="Disordered" evidence="6">
    <location>
        <begin position="266"/>
        <end position="295"/>
    </location>
</feature>
<protein>
    <recommendedName>
        <fullName evidence="2">alpha-L-fucosidase</fullName>
        <ecNumber evidence="2">3.2.1.51</ecNumber>
    </recommendedName>
</protein>
<dbReference type="PANTHER" id="PTHR10030">
    <property type="entry name" value="ALPHA-L-FUCOSIDASE"/>
    <property type="match status" value="1"/>
</dbReference>
<evidence type="ECO:0000256" key="2">
    <source>
        <dbReference type="ARBA" id="ARBA00012662"/>
    </source>
</evidence>
<dbReference type="GO" id="GO:0006004">
    <property type="term" value="P:fucose metabolic process"/>
    <property type="evidence" value="ECO:0007669"/>
    <property type="project" value="TreeGrafter"/>
</dbReference>
<proteinExistence type="inferred from homology"/>
<reference evidence="8" key="2">
    <citation type="submission" date="2020-09" db="EMBL/GenBank/DDBJ databases">
        <authorList>
            <person name="Sun Q."/>
            <person name="Ohkuma M."/>
        </authorList>
    </citation>
    <scope>NUCLEOTIDE SEQUENCE</scope>
    <source>
        <strain evidence="8">JCM 5069</strain>
    </source>
</reference>
<evidence type="ECO:0000256" key="6">
    <source>
        <dbReference type="SAM" id="MobiDB-lite"/>
    </source>
</evidence>
<keyword evidence="4" id="KW-0378">Hydrolase</keyword>
<evidence type="ECO:0000256" key="5">
    <source>
        <dbReference type="ARBA" id="ARBA00023295"/>
    </source>
</evidence>
<dbReference type="Proteomes" id="UP000603708">
    <property type="component" value="Unassembled WGS sequence"/>
</dbReference>
<evidence type="ECO:0000256" key="1">
    <source>
        <dbReference type="ARBA" id="ARBA00007951"/>
    </source>
</evidence>
<accession>A0A919GBA0</accession>
<dbReference type="PANTHER" id="PTHR10030:SF37">
    <property type="entry name" value="ALPHA-L-FUCOSIDASE-RELATED"/>
    <property type="match status" value="1"/>
</dbReference>
<evidence type="ECO:0000256" key="4">
    <source>
        <dbReference type="ARBA" id="ARBA00022801"/>
    </source>
</evidence>
<organism evidence="8 9">
    <name type="scientific">Streptomyces sulfonofaciens</name>
    <dbReference type="NCBI Taxonomy" id="68272"/>
    <lineage>
        <taxon>Bacteria</taxon>
        <taxon>Bacillati</taxon>
        <taxon>Actinomycetota</taxon>
        <taxon>Actinomycetes</taxon>
        <taxon>Kitasatosporales</taxon>
        <taxon>Streptomycetaceae</taxon>
        <taxon>Streptomyces</taxon>
    </lineage>
</organism>
<reference evidence="8" key="1">
    <citation type="journal article" date="2014" name="Int. J. Syst. Evol. Microbiol.">
        <title>Complete genome sequence of Corynebacterium casei LMG S-19264T (=DSM 44701T), isolated from a smear-ripened cheese.</title>
        <authorList>
            <consortium name="US DOE Joint Genome Institute (JGI-PGF)"/>
            <person name="Walter F."/>
            <person name="Albersmeier A."/>
            <person name="Kalinowski J."/>
            <person name="Ruckert C."/>
        </authorList>
    </citation>
    <scope>NUCLEOTIDE SEQUENCE</scope>
    <source>
        <strain evidence="8">JCM 5069</strain>
    </source>
</reference>
<dbReference type="SUPFAM" id="SSF51445">
    <property type="entry name" value="(Trans)glycosidases"/>
    <property type="match status" value="2"/>
</dbReference>